<dbReference type="Pfam" id="PF14377">
    <property type="entry name" value="UBM"/>
    <property type="match status" value="2"/>
</dbReference>
<evidence type="ECO:0000256" key="2">
    <source>
        <dbReference type="ARBA" id="ARBA00004906"/>
    </source>
</evidence>
<feature type="domain" description="UBA" evidence="9">
    <location>
        <begin position="1266"/>
        <end position="1306"/>
    </location>
</feature>
<gene>
    <name evidence="11" type="ORF">A1Q1_02449</name>
</gene>
<dbReference type="FunFam" id="3.30.2410.10:FF:000009">
    <property type="entry name" value="Probable E3 ubiquitin-protein ligase HECTD2"/>
    <property type="match status" value="1"/>
</dbReference>
<evidence type="ECO:0000256" key="1">
    <source>
        <dbReference type="ARBA" id="ARBA00000885"/>
    </source>
</evidence>
<dbReference type="InterPro" id="IPR035983">
    <property type="entry name" value="Hect_E3_ubiquitin_ligase"/>
</dbReference>
<feature type="region of interest" description="Disordered" evidence="8">
    <location>
        <begin position="937"/>
        <end position="1003"/>
    </location>
</feature>
<dbReference type="SMART" id="SM00119">
    <property type="entry name" value="HECTc"/>
    <property type="match status" value="1"/>
</dbReference>
<feature type="domain" description="HECT" evidence="10">
    <location>
        <begin position="3216"/>
        <end position="3551"/>
    </location>
</feature>
<dbReference type="PROSITE" id="PS50237">
    <property type="entry name" value="HECT"/>
    <property type="match status" value="1"/>
</dbReference>
<feature type="region of interest" description="Disordered" evidence="8">
    <location>
        <begin position="222"/>
        <end position="246"/>
    </location>
</feature>
<feature type="region of interest" description="Disordered" evidence="8">
    <location>
        <begin position="2860"/>
        <end position="2922"/>
    </location>
</feature>
<feature type="active site" description="Glycyl thioester intermediate" evidence="7">
    <location>
        <position position="3519"/>
    </location>
</feature>
<dbReference type="GO" id="GO:0061630">
    <property type="term" value="F:ubiquitin protein ligase activity"/>
    <property type="evidence" value="ECO:0007669"/>
    <property type="project" value="UniProtKB-EC"/>
</dbReference>
<dbReference type="SMART" id="SM00165">
    <property type="entry name" value="UBA"/>
    <property type="match status" value="1"/>
</dbReference>
<dbReference type="Pfam" id="PF22562">
    <property type="entry name" value="UBA_7"/>
    <property type="match status" value="1"/>
</dbReference>
<dbReference type="GO" id="GO:0000209">
    <property type="term" value="P:protein polyubiquitination"/>
    <property type="evidence" value="ECO:0007669"/>
    <property type="project" value="TreeGrafter"/>
</dbReference>
<protein>
    <recommendedName>
        <fullName evidence="3">HECT-type E3 ubiquitin transferase</fullName>
        <ecNumber evidence="3">2.3.2.26</ecNumber>
    </recommendedName>
</protein>
<dbReference type="Gene3D" id="1.25.10.10">
    <property type="entry name" value="Leucine-rich Repeat Variant"/>
    <property type="match status" value="1"/>
</dbReference>
<evidence type="ECO:0000313" key="11">
    <source>
        <dbReference type="EMBL" id="EJT48541.1"/>
    </source>
</evidence>
<dbReference type="InterPro" id="IPR009060">
    <property type="entry name" value="UBA-like_sf"/>
</dbReference>
<evidence type="ECO:0000259" key="10">
    <source>
        <dbReference type="PROSITE" id="PS50237"/>
    </source>
</evidence>
<evidence type="ECO:0000259" key="9">
    <source>
        <dbReference type="PROSITE" id="PS50030"/>
    </source>
</evidence>
<feature type="compositionally biased region" description="Basic and acidic residues" evidence="8">
    <location>
        <begin position="1372"/>
        <end position="1403"/>
    </location>
</feature>
<feature type="compositionally biased region" description="Basic and acidic residues" evidence="8">
    <location>
        <begin position="733"/>
        <end position="749"/>
    </location>
</feature>
<dbReference type="InterPro" id="IPR010314">
    <property type="entry name" value="E3_Ub_ligase_DUF913"/>
</dbReference>
<dbReference type="SUPFAM" id="SSF56204">
    <property type="entry name" value="Hect, E3 ligase catalytic domain"/>
    <property type="match status" value="1"/>
</dbReference>
<dbReference type="InterPro" id="IPR016024">
    <property type="entry name" value="ARM-type_fold"/>
</dbReference>
<feature type="region of interest" description="Disordered" evidence="8">
    <location>
        <begin position="2415"/>
        <end position="2499"/>
    </location>
</feature>
<dbReference type="SUPFAM" id="SSF48371">
    <property type="entry name" value="ARM repeat"/>
    <property type="match status" value="1"/>
</dbReference>
<evidence type="ECO:0000256" key="6">
    <source>
        <dbReference type="ARBA" id="ARBA00034494"/>
    </source>
</evidence>
<dbReference type="FunFam" id="3.90.1750.10:FF:000003">
    <property type="entry name" value="E3 ubiquitin-protein ligase UPL1"/>
    <property type="match status" value="1"/>
</dbReference>
<feature type="compositionally biased region" description="Acidic residues" evidence="8">
    <location>
        <begin position="2077"/>
        <end position="2182"/>
    </location>
</feature>
<dbReference type="VEuPathDB" id="FungiDB:A1Q1_02449"/>
<sequence length="3551" mass="390139">MRPRKSTRRVVPPPPDVDALIKRLTDASEPDVVAVLKQLQIWRYPRADMNSFLPVTKKFGQILANVREKYGFGAAATGDCKLQIESFSAEDRTLVLEILRFFRLLMENSTNRKQFDGYEFVNDLLLTNDPDVLQAALFVLQRSLQQYGTQLPVTPELAQSIRARLLALSKGWDRFSLADLDLEKLASETGKLEIPDDVAQLKLQFYPPAGVAGAVASPAKATTGLASTAQDTPTRPSNRPPPSMAVTPHLNAAAKNATTPDNGMVTVDLGNILTTMSPDTYLQQVAKLPTDYKMDVNEQLNALNKIRVILFSGDRDSRRKLLSSRLLALACYNVVQSTIWLFEPELVNHMAELLVPGRDVGESVVASAVLALEAAAHHRTEVLTSINAHVSHGVLMGVLRSISQKLTTDAEISYDVVDAVLAFLSFINSQPQYGNLLVGAGLLPILLQMLDTKGPRRNQIIPRTAGLIDSAVFSHQQALQALTSADGVNVIVGRIKAEVQNVLEHPAGQGTQMFSRDSEIAWDTNPLKALLRSIYRLLQSTGGSEGFRNVVDTDLPKSLKLIFTNADKFGMRNFSLAINIMSTIVHNEPTSLAILQEMQLPQTLFDVLEKQMPDTFEVVYTLPNAIGAICLNASGLQSTLDHFSVVSNMIKVAIGWTVDSDAGERDQVASIGASLDELVRHHPGLRPKVLETVVSVFKDAIADAEQFKPPLAEVNEYTAEPAPASEETAMEVESPKSEKADKTEASKDKVISNPPLSKLTNILKLLTGLLRNAAMCRAFVNEENGLDMILNLASLPCIPVRFSLTEAAVAIPGVLRVIGDHNPVKLTERMTNAVKDELEALPQLWKDSDAHSNWAALTKEDGTPEDHLLLRRAAGLAMRLSFLSEYLSMNFGSKREATDLIKLLGVTSGSPLMNNLGQLHRIAFQEHVILKDVVAAQNPPSEPTTPATTDAPAQSAEGSAAAAAGEGEATTSGETTVTTTGDRSESQVIEIGRDVSDLSNKPPTRAQTVKTIATRMHAILTKFFKASIRLIFNKRIPDASHKPEADALGECIASIIIGHLQSSAQVPSKAFAIDTVALGLAAILLFDERGVEGSMQTTLFIPFEKQGGVNVILDTVGRILYHLDKITIIPQADRTKEQAEEWKTNVAGARIATSILEALSSYRALVNAAQTTVIQEREAVLPPEKRFQPHATHLRIECAVLPTAFKLWNSNWLPHMDQDIISVANCMVVGMMNNRIEKPPDLMEPALSSSDDEEPPVPQPLRPQVTADPARVTQLTEMGFGRGAAQRALVRTRNNVGAAADLLLSMPHLFPNDDPGTDDTPAPAENAQATPAATEGAATEGGATADGAQSTTAEGSTSTATETPAEAGPSSEEQKPEDKKDDKNSKDDKKDDKEESMEVDKPDLPSPETVFEQAREQLFELREKYKPGMPERAIEIIDQTQSAIPDLLGAFDFTPEGAEYILKRIQEAATQQPIDDKILSARLRLLAVFIDSQTTASGGTQIELTEEQAKSAMQILTSIPIDMEKRPTWLSEYLLAVEAVFQMGWTITPTSIGDDAVSNVVTEVDFGDAYQKLQKLSLDMLKAEDISRPDMMSAMRMLVILTRRTPSICTPDVMKTILGAFKTSTSHAVGSFALLAIVARHSFEKDALKETIDREVGSFWIAPFGPGNQRNGTELDFMIRQLRQVAYRDPTLFVDAVQEQFNLVNTKPHRRGLDINSKVSFRIMRKEKPADEKKDEKESAEQNQGQTQAQGQTDPFTKTNFDSFENQPIMDMLVSELGTTLRSIQQEEANKRNGTDYTPACAELYSYALLLMSVMTELVGSYISAKKAFMAAVRKHMLYGVGKGKSGLGAILTDVVSCVSLSDVHNKAAGAANPASQRRLTMSSWAISLIVALCSNLGITPDIKEIPEDLVTVRKAVLDGISKALKDCASPSLDLGSRYGRLWALGELIYRLLTARPTIVPKMGQPADDSGLHLAKTMLEKNFVSTMTSAVSEVDLNYPDVRNVLLSLLKALEYLTKISNKWGKSDNNKGGESEHPEESEEDSESTSDDSEMDMSDEDEGTPDLYRNSALGIIGGDIDVDDEDDDMDGTDDEDEDDLAFDEMEHDMDDDEGTEPSDDSEDDVEEDEDMEGEWDEEDGEEDQGIEVGAELDDMVETEIPWEEDDMGEEEDVEEYDSEDEDQFDENDIGMEFDMDEEDEELAGFDEDGYDALDAMDGIGPSHMDLGEPSGAWGWQDPAARPGARRGVMDMDRAPTSLFGFSRREPVNVNRHPLLYTNSSRTMGDPVRSNANPFGALSSLSDLISSIEGLGGPQAVQFLESVVHQSRHSGADTIRVDLAHRSDGGFGLSIGGRSISVAPPSRTLPSTPEEVQREYRPAPTLPRWMDELGVFPHDTPELQERIFTHIVNRLMPAALRAAAEEEERKEKAEQEAEEAAAKKREEEAAHAAAIALPESRPESRPETALSDAAAEEDVDMMSHDDESGDEEEDEDEDIEDDGRERVTINIHGEEVDITDTGIDLEFLEALPEDMRADVVEQHLREQNRLMRPPASDVPAGSSQINPEFLNALPPEIRAEVVMQEAMEQERARRTTQPEPEPAAPVIEPPLQRGEAALRELLAGTTDALFFGPDGVPRNRELGGPPGLKIFPLKMGHEPKPKRDAIQLLDKAGIASLVRLLFVPEAIRKGYLIKTLVHLCENSKTRTDLLNVLLSIVQDGTGDLPAVDKSFQQMSLKGLATPQNKATPKGKVMETPASQITSGLFAHLQSDHIPTFIAQRCFEALSYIVNANQQAVMYFLTEHEQPVGLKKPASKKGKGKEKYLPQTKFPIVILIGLLDRPNLLKAPGMMDSLTSLLAAVTKPLAQLPQQEKEAQEAAKEGEKKDAAPTAGAITAPPAAQPVAGAGAGAATTSGTAVEKAGESSKPAPSTKQILKAPVIPAPVLRLVVNCLTIGDCSSKTFRETLSALQNLSYIPDAKPVLVQELCARSQQLGGVIKGELKELATMLADKDHEVSGDMLTTFSPAGSSQAQLLRLLKTIDYLHSHPHGRKPETEKEQTEDEKAARDIYNSFDFTQMWKQLSDCLTLAEERESTDQIAAVLLPLVEALMVVCKYTRTPQTDAVASPTSPKSPSSDITQSTDLFISFTTTHRKVLNAIVRHNPALMSGSFSLLIANPKVLEFDNKRNWFFQKLRRKREALNYGTLHLNVRRQYVFQDSYSALLHRSGDEVKYGKINIKFINEDGIDAGGVTREWFHVLATQIFDPNFALFEPCAADKQTYQPNKHSSVVDDHLSFFKFVGRVIGKAIYDGRLLDAYFSRAFYKQILGRDVDMRDLESIDPEYHKSLQWILDNDITDVIDQEFTIEDDSFGETKIVELKEGGAKIPVTEENKAEYVRLVCAYRLENSIRDQMKAFLTGFYDIIPQSLIQIFEPDQLELLISGMTTIDVDELKNSTQMAGWKGSDPEISWFWRALRSFSQEERSRFLMFVTSSSRVPLGGFSQLQGASGTQPFQIQKLYGKEGILPQASTCFNLLLLPKYASYEQLRERLLFAITETSGFGKA</sequence>
<dbReference type="SUPFAM" id="SSF46934">
    <property type="entry name" value="UBA-like"/>
    <property type="match status" value="1"/>
</dbReference>
<dbReference type="Pfam" id="PF00632">
    <property type="entry name" value="HECT"/>
    <property type="match status" value="1"/>
</dbReference>
<feature type="compositionally biased region" description="Acidic residues" evidence="8">
    <location>
        <begin position="2037"/>
        <end position="2061"/>
    </location>
</feature>
<comment type="similarity">
    <text evidence="6">Belongs to the UPL family. TOM1/PTR1 subfamily.</text>
</comment>
<feature type="compositionally biased region" description="Low complexity" evidence="8">
    <location>
        <begin position="1741"/>
        <end position="1753"/>
    </location>
</feature>
<dbReference type="InterPro" id="IPR011989">
    <property type="entry name" value="ARM-like"/>
</dbReference>
<proteinExistence type="inferred from homology"/>
<dbReference type="InterPro" id="IPR050409">
    <property type="entry name" value="E3_ubiq-protein_ligase"/>
</dbReference>
<feature type="compositionally biased region" description="Basic and acidic residues" evidence="8">
    <location>
        <begin position="2415"/>
        <end position="2442"/>
    </location>
</feature>
<feature type="compositionally biased region" description="Low complexity" evidence="8">
    <location>
        <begin position="1312"/>
        <end position="1370"/>
    </location>
</feature>
<reference evidence="11 12" key="1">
    <citation type="journal article" date="2012" name="Eukaryot. Cell">
        <title>Draft genome sequence of CBS 2479, the standard type strain of Trichosporon asahii.</title>
        <authorList>
            <person name="Yang R.Y."/>
            <person name="Li H.T."/>
            <person name="Zhu H."/>
            <person name="Zhou G.P."/>
            <person name="Wang M."/>
            <person name="Wang L."/>
        </authorList>
    </citation>
    <scope>NUCLEOTIDE SEQUENCE [LARGE SCALE GENOMIC DNA]</scope>
    <source>
        <strain evidence="12">ATCC 90039 / CBS 2479 / JCM 2466 / KCTC 7840 / NCYC 2677 / UAMH 7654</strain>
    </source>
</reference>
<evidence type="ECO:0000256" key="3">
    <source>
        <dbReference type="ARBA" id="ARBA00012485"/>
    </source>
</evidence>
<feature type="compositionally biased region" description="Basic and acidic residues" evidence="8">
    <location>
        <begin position="2862"/>
        <end position="2878"/>
    </location>
</feature>
<dbReference type="RefSeq" id="XP_014179186.1">
    <property type="nucleotide sequence ID" value="XM_014323711.1"/>
</dbReference>
<dbReference type="FunFam" id="3.30.2160.10:FF:000001">
    <property type="entry name" value="E3 ubiquitin-protein ligase NEDD4-like"/>
    <property type="match status" value="1"/>
</dbReference>
<dbReference type="CDD" id="cd00078">
    <property type="entry name" value="HECTc"/>
    <property type="match status" value="1"/>
</dbReference>
<feature type="compositionally biased region" description="Basic and acidic residues" evidence="8">
    <location>
        <begin position="1724"/>
        <end position="1740"/>
    </location>
</feature>
<dbReference type="InterPro" id="IPR015940">
    <property type="entry name" value="UBA"/>
</dbReference>
<evidence type="ECO:0000313" key="12">
    <source>
        <dbReference type="Proteomes" id="UP000002748"/>
    </source>
</evidence>
<evidence type="ECO:0000256" key="4">
    <source>
        <dbReference type="ARBA" id="ARBA00022679"/>
    </source>
</evidence>
<dbReference type="EC" id="2.3.2.26" evidence="3"/>
<comment type="catalytic activity">
    <reaction evidence="1">
        <text>S-ubiquitinyl-[E2 ubiquitin-conjugating enzyme]-L-cysteine + [acceptor protein]-L-lysine = [E2 ubiquitin-conjugating enzyme]-L-cysteine + N(6)-ubiquitinyl-[acceptor protein]-L-lysine.</text>
        <dbReference type="EC" id="2.3.2.26"/>
    </reaction>
</comment>
<dbReference type="GO" id="GO:0005634">
    <property type="term" value="C:nucleus"/>
    <property type="evidence" value="ECO:0007669"/>
    <property type="project" value="TreeGrafter"/>
</dbReference>
<feature type="region of interest" description="Disordered" evidence="8">
    <location>
        <begin position="2023"/>
        <end position="2182"/>
    </location>
</feature>
<dbReference type="InterPro" id="IPR000569">
    <property type="entry name" value="HECT_dom"/>
</dbReference>
<dbReference type="HOGENOM" id="CLU_000215_0_0_1"/>
<dbReference type="Gene3D" id="3.90.1750.10">
    <property type="entry name" value="Hect, E3 ligase catalytic domains"/>
    <property type="match status" value="1"/>
</dbReference>
<dbReference type="GO" id="GO:0005737">
    <property type="term" value="C:cytoplasm"/>
    <property type="evidence" value="ECO:0007669"/>
    <property type="project" value="TreeGrafter"/>
</dbReference>
<organism evidence="11 12">
    <name type="scientific">Trichosporon asahii var. asahii (strain ATCC 90039 / CBS 2479 / JCM 2466 / KCTC 7840 / NBRC 103889/ NCYC 2677 / UAMH 7654)</name>
    <name type="common">Yeast</name>
    <dbReference type="NCBI Taxonomy" id="1186058"/>
    <lineage>
        <taxon>Eukaryota</taxon>
        <taxon>Fungi</taxon>
        <taxon>Dikarya</taxon>
        <taxon>Basidiomycota</taxon>
        <taxon>Agaricomycotina</taxon>
        <taxon>Tremellomycetes</taxon>
        <taxon>Trichosporonales</taxon>
        <taxon>Trichosporonaceae</taxon>
        <taxon>Trichosporon</taxon>
    </lineage>
</organism>
<name>J5T0S3_TRIAS</name>
<dbReference type="Pfam" id="PF06025">
    <property type="entry name" value="DUF913"/>
    <property type="match status" value="1"/>
</dbReference>
<evidence type="ECO:0000256" key="8">
    <source>
        <dbReference type="SAM" id="MobiDB-lite"/>
    </source>
</evidence>
<dbReference type="GeneID" id="25985963"/>
<dbReference type="PROSITE" id="PS50030">
    <property type="entry name" value="UBA"/>
    <property type="match status" value="1"/>
</dbReference>
<dbReference type="GO" id="GO:0006511">
    <property type="term" value="P:ubiquitin-dependent protein catabolic process"/>
    <property type="evidence" value="ECO:0007669"/>
    <property type="project" value="TreeGrafter"/>
</dbReference>
<comment type="pathway">
    <text evidence="2">Protein modification; protein ubiquitination.</text>
</comment>
<evidence type="ECO:0000256" key="5">
    <source>
        <dbReference type="ARBA" id="ARBA00022786"/>
    </source>
</evidence>
<dbReference type="Gene3D" id="1.10.8.10">
    <property type="entry name" value="DNA helicase RuvA subunit, C-terminal domain"/>
    <property type="match status" value="1"/>
</dbReference>
<feature type="compositionally biased region" description="Low complexity" evidence="8">
    <location>
        <begin position="944"/>
        <end position="981"/>
    </location>
</feature>
<dbReference type="PANTHER" id="PTHR11254:SF67">
    <property type="entry name" value="E3 UBIQUITIN-PROTEIN LIGASE HUWE1"/>
    <property type="match status" value="1"/>
</dbReference>
<feature type="region of interest" description="Disordered" evidence="8">
    <location>
        <begin position="1724"/>
        <end position="1761"/>
    </location>
</feature>
<dbReference type="KEGG" id="tasa:A1Q1_02449"/>
<dbReference type="EMBL" id="ALBS01000202">
    <property type="protein sequence ID" value="EJT48541.1"/>
    <property type="molecule type" value="Genomic_DNA"/>
</dbReference>
<feature type="compositionally biased region" description="Acidic residues" evidence="8">
    <location>
        <begin position="2479"/>
        <end position="2494"/>
    </location>
</feature>
<keyword evidence="5 7" id="KW-0833">Ubl conjugation pathway</keyword>
<keyword evidence="4" id="KW-0808">Transferase</keyword>
<evidence type="ECO:0000256" key="7">
    <source>
        <dbReference type="PROSITE-ProRule" id="PRU00104"/>
    </source>
</evidence>
<dbReference type="Pfam" id="PF06012">
    <property type="entry name" value="DUF908"/>
    <property type="match status" value="1"/>
</dbReference>
<dbReference type="OrthoDB" id="8068875at2759"/>
<dbReference type="PANTHER" id="PTHR11254">
    <property type="entry name" value="HECT DOMAIN UBIQUITIN-PROTEIN LIGASE"/>
    <property type="match status" value="1"/>
</dbReference>
<dbReference type="Gene3D" id="3.30.2410.10">
    <property type="entry name" value="Hect, E3 ligase catalytic domain"/>
    <property type="match status" value="1"/>
</dbReference>
<dbReference type="CDD" id="cd14291">
    <property type="entry name" value="UBA1_NUB1_like"/>
    <property type="match status" value="1"/>
</dbReference>
<feature type="region of interest" description="Disordered" evidence="8">
    <location>
        <begin position="1239"/>
        <end position="1268"/>
    </location>
</feature>
<dbReference type="InterPro" id="IPR010309">
    <property type="entry name" value="E3_Ub_ligase_DUF908"/>
</dbReference>
<dbReference type="Gene3D" id="3.30.2160.10">
    <property type="entry name" value="Hect, E3 ligase catalytic domain"/>
    <property type="match status" value="1"/>
</dbReference>
<feature type="compositionally biased region" description="Low complexity" evidence="8">
    <location>
        <begin position="2879"/>
        <end position="2908"/>
    </location>
</feature>
<feature type="region of interest" description="Disordered" evidence="8">
    <location>
        <begin position="1309"/>
        <end position="1409"/>
    </location>
</feature>
<feature type="region of interest" description="Disordered" evidence="8">
    <location>
        <begin position="720"/>
        <end position="749"/>
    </location>
</feature>
<dbReference type="InterPro" id="IPR025527">
    <property type="entry name" value="HUWE1/Rev1_UBM"/>
</dbReference>
<feature type="compositionally biased region" description="Basic and acidic residues" evidence="8">
    <location>
        <begin position="2023"/>
        <end position="2036"/>
    </location>
</feature>
<dbReference type="UniPathway" id="UPA00143"/>
<comment type="caution">
    <text evidence="11">The sequence shown here is derived from an EMBL/GenBank/DDBJ whole genome shotgun (WGS) entry which is preliminary data.</text>
</comment>
<dbReference type="Proteomes" id="UP000002748">
    <property type="component" value="Unassembled WGS sequence"/>
</dbReference>
<accession>J5T0S3</accession>